<name>A0A085ND08_9BILA</name>
<dbReference type="SUPFAM" id="SSF56672">
    <property type="entry name" value="DNA/RNA polymerases"/>
    <property type="match status" value="1"/>
</dbReference>
<dbReference type="GO" id="GO:0003676">
    <property type="term" value="F:nucleic acid binding"/>
    <property type="evidence" value="ECO:0007669"/>
    <property type="project" value="InterPro"/>
</dbReference>
<dbReference type="GO" id="GO:0042575">
    <property type="term" value="C:DNA polymerase complex"/>
    <property type="evidence" value="ECO:0007669"/>
    <property type="project" value="UniProtKB-ARBA"/>
</dbReference>
<dbReference type="InterPro" id="IPR001584">
    <property type="entry name" value="Integrase_cat-core"/>
</dbReference>
<dbReference type="InterPro" id="IPR043502">
    <property type="entry name" value="DNA/RNA_pol_sf"/>
</dbReference>
<dbReference type="Proteomes" id="UP000030758">
    <property type="component" value="Unassembled WGS sequence"/>
</dbReference>
<dbReference type="InterPro" id="IPR040676">
    <property type="entry name" value="DUF5641"/>
</dbReference>
<dbReference type="AlphaFoldDB" id="A0A085ND08"/>
<dbReference type="InterPro" id="IPR041588">
    <property type="entry name" value="Integrase_H2C2"/>
</dbReference>
<evidence type="ECO:0000313" key="2">
    <source>
        <dbReference type="EMBL" id="KFD67354.1"/>
    </source>
</evidence>
<dbReference type="InterPro" id="IPR036397">
    <property type="entry name" value="RNaseH_sf"/>
</dbReference>
<dbReference type="Gene3D" id="1.10.340.70">
    <property type="match status" value="1"/>
</dbReference>
<dbReference type="InterPro" id="IPR012337">
    <property type="entry name" value="RNaseH-like_sf"/>
</dbReference>
<dbReference type="PANTHER" id="PTHR47331">
    <property type="entry name" value="PHD-TYPE DOMAIN-CONTAINING PROTEIN"/>
    <property type="match status" value="1"/>
</dbReference>
<feature type="domain" description="Integrase catalytic" evidence="1">
    <location>
        <begin position="649"/>
        <end position="835"/>
    </location>
</feature>
<dbReference type="EMBL" id="KL367515">
    <property type="protein sequence ID" value="KFD67354.1"/>
    <property type="molecule type" value="Genomic_DNA"/>
</dbReference>
<dbReference type="PROSITE" id="PS50994">
    <property type="entry name" value="INTEGRASE"/>
    <property type="match status" value="1"/>
</dbReference>
<accession>A0A085ND08</accession>
<sequence>MTAFLKVLITFPTFVEYSFVSGKGKYPSPRISNERITKVKREDRSALRFFWRSPGSARPPETLEMQVHVFGATSSPCVCMYALRRAAMDNSDDYPDALERMSNVYVDNWLDSFDSVEEARKASKEMKDLLQKAGFHLRKWATTVPELLRDIPPHDISDMMVRMPSSRTPAETTLGLTWDCHADEIYFSLKHTSPAEPTKREMLSCVARLFDPLGLLSPVIIKARILMQQLWKSHCEWDEVPEEPLIKSWQKWTQSIQQIDGVRFARCLSPCTGDATMHVFCDASELAYGAVAHLRTMDLNGRATVSLAFAKARVAPIRRVSIPRLELLGAVVTARVARLLIHELKIPKEKIRFRTDSTVVLCWLNSQQKRFPAFIENRTTDILEGFETAQWGHVASADNPADDLSKGLSASVLHPGHRWLAGPRFLARQVEEWPLTMPLTCDVVQSEEIVASYNASVVTIEDPIFLAISQISDLDRLLSVLVYIHRFIRACRPLNKQMMANASERRWAWQACLRAVRRNEFADELRHLQRGKDLPRKSRFRRLTPFLDSDGLIRVGGRLTEAAMNYDAIHPPIVPSRSALTTLLIRQTHVRNCHSGIETTLYLVRAKVWIVDARAAVRRIVRECVICRRYKLNPVTPKMAPLPANRLRRPPAPFANVGVDFTGPLAVSCRRSQVKRWICLFTCLATRAVHIEVCHSLDTNSFLSAFRRFTARRGTPSDFYSDNGTNFVAAARVLGASGQKSSAKRITAFMATRGVTWHFNPHLAPHFGGVWERLIRTAKLALRTTLHGQRITDEILLTILVEIESMMNSRPLTHVGIDPSDPEPLTPNHFLLGRAHSHVPLDVVTTTEGLSRRNWRLTQTILDRFWGRWMKEYVPTLAPTQNKDANQPTITRDSIVLVVDPNAPRGQWLMGKVVHLFPGKDGIPRVAEVQTQYGLKRRPLVKLLELLPVSTLETGGGGMLTMQSSRNL</sequence>
<dbReference type="Pfam" id="PF18701">
    <property type="entry name" value="DUF5641"/>
    <property type="match status" value="1"/>
</dbReference>
<dbReference type="Pfam" id="PF17921">
    <property type="entry name" value="Integrase_H2C2"/>
    <property type="match status" value="1"/>
</dbReference>
<gene>
    <name evidence="2" type="ORF">M514_05234</name>
</gene>
<dbReference type="Gene3D" id="3.30.420.10">
    <property type="entry name" value="Ribonuclease H-like superfamily/Ribonuclease H"/>
    <property type="match status" value="1"/>
</dbReference>
<dbReference type="GO" id="GO:0015074">
    <property type="term" value="P:DNA integration"/>
    <property type="evidence" value="ECO:0007669"/>
    <property type="project" value="InterPro"/>
</dbReference>
<evidence type="ECO:0000259" key="1">
    <source>
        <dbReference type="PROSITE" id="PS50994"/>
    </source>
</evidence>
<proteinExistence type="predicted"/>
<reference evidence="2" key="1">
    <citation type="journal article" date="2014" name="Nat. Genet.">
        <title>Genome and transcriptome of the porcine whipworm Trichuris suis.</title>
        <authorList>
            <person name="Jex A.R."/>
            <person name="Nejsum P."/>
            <person name="Schwarz E.M."/>
            <person name="Hu L."/>
            <person name="Young N.D."/>
            <person name="Hall R.S."/>
            <person name="Korhonen P.K."/>
            <person name="Liao S."/>
            <person name="Thamsborg S."/>
            <person name="Xia J."/>
            <person name="Xu P."/>
            <person name="Wang S."/>
            <person name="Scheerlinck J.P."/>
            <person name="Hofmann A."/>
            <person name="Sternberg P.W."/>
            <person name="Wang J."/>
            <person name="Gasser R.B."/>
        </authorList>
    </citation>
    <scope>NUCLEOTIDE SEQUENCE [LARGE SCALE GENOMIC DNA]</scope>
    <source>
        <strain evidence="2">DCEP-RM93F</strain>
    </source>
</reference>
<organism evidence="2">
    <name type="scientific">Trichuris suis</name>
    <name type="common">pig whipworm</name>
    <dbReference type="NCBI Taxonomy" id="68888"/>
    <lineage>
        <taxon>Eukaryota</taxon>
        <taxon>Metazoa</taxon>
        <taxon>Ecdysozoa</taxon>
        <taxon>Nematoda</taxon>
        <taxon>Enoplea</taxon>
        <taxon>Dorylaimia</taxon>
        <taxon>Trichinellida</taxon>
        <taxon>Trichuridae</taxon>
        <taxon>Trichuris</taxon>
    </lineage>
</organism>
<dbReference type="Pfam" id="PF05380">
    <property type="entry name" value="Peptidase_A17"/>
    <property type="match status" value="1"/>
</dbReference>
<dbReference type="SUPFAM" id="SSF53098">
    <property type="entry name" value="Ribonuclease H-like"/>
    <property type="match status" value="1"/>
</dbReference>
<dbReference type="InterPro" id="IPR008042">
    <property type="entry name" value="Retrotrans_Pao"/>
</dbReference>
<protein>
    <recommendedName>
        <fullName evidence="1">Integrase catalytic domain-containing protein</fullName>
    </recommendedName>
</protein>